<proteinExistence type="predicted"/>
<accession>A0AAE0QIF4</accession>
<sequence length="564" mass="61478">MPRGKEISEDIRKKVVTAHQSGEGYKTISKRFQLHPSTFTSRLERKMKRLKYQNGGDNLSAEAILSEILGRQKIGSGVQDTYLPSRPSLGSAEDDKRPYRLLAAVEPKSCIMLACLPRRQNQPAQHPACAAKILDAPVSLKSDLSSMQSPRYPSAAELDAYAQKTADSPLSIKIFPSNIRVPQHKQIGRTVNGLDTTGQRYSPYSQPYSSGYQGLLAIVKAPTVTKGIVKSSDGKRTKLSPIQMAVAPYAPPSSNNLAHRHRQRPYSLELCKPPEVHNVPVPPNVMVPASATSLSSGQSLALASHSDHASLGIVRQMARTSHAQGLQTTVEDHSSPSHQAATACLDSSFSMDMAKTTGYMDTMEYAIWQSKQQRHQQQKQHYQQGPLHRYSANSSSRATISRSPDVCLPPGTTQIPYRAHALSTGTCVTGVTLDRVGSSPLNCAATHGDFSAGQFFAPHWNSTLATPDSDCYNPQDMPPGTVGLGHSHGRPQRQAHCVPQQYPGLGLCCRLPGRSLCQASLLSSSLQSLECLISEIHPPCIKERMLGRGYEAIQPTHIQLPVFR</sequence>
<comment type="caution">
    <text evidence="2">The sequence shown here is derived from an EMBL/GenBank/DDBJ whole genome shotgun (WGS) entry which is preliminary data.</text>
</comment>
<dbReference type="EMBL" id="JAUCMX010000015">
    <property type="protein sequence ID" value="KAK3521558.1"/>
    <property type="molecule type" value="Genomic_DNA"/>
</dbReference>
<dbReference type="InterPro" id="IPR057667">
    <property type="entry name" value="HTH_SB"/>
</dbReference>
<evidence type="ECO:0000313" key="2">
    <source>
        <dbReference type="EMBL" id="KAK3521558.1"/>
    </source>
</evidence>
<dbReference type="PANTHER" id="PTHR16070:SF2">
    <property type="entry name" value="PROTEIN FAM222A"/>
    <property type="match status" value="1"/>
</dbReference>
<feature type="domain" description="Sleeping Beauty transposase HTH" evidence="1">
    <location>
        <begin position="1"/>
        <end position="41"/>
    </location>
</feature>
<dbReference type="InterPro" id="IPR029340">
    <property type="entry name" value="FAM222"/>
</dbReference>
<name>A0AAE0QIF4_9TELE</name>
<dbReference type="Gene3D" id="1.10.10.10">
    <property type="entry name" value="Winged helix-like DNA-binding domain superfamily/Winged helix DNA-binding domain"/>
    <property type="match status" value="1"/>
</dbReference>
<organism evidence="2 3">
    <name type="scientific">Hemibagrus guttatus</name>
    <dbReference type="NCBI Taxonomy" id="175788"/>
    <lineage>
        <taxon>Eukaryota</taxon>
        <taxon>Metazoa</taxon>
        <taxon>Chordata</taxon>
        <taxon>Craniata</taxon>
        <taxon>Vertebrata</taxon>
        <taxon>Euteleostomi</taxon>
        <taxon>Actinopterygii</taxon>
        <taxon>Neopterygii</taxon>
        <taxon>Teleostei</taxon>
        <taxon>Ostariophysi</taxon>
        <taxon>Siluriformes</taxon>
        <taxon>Bagridae</taxon>
        <taxon>Hemibagrus</taxon>
    </lineage>
</organism>
<gene>
    <name evidence="2" type="ORF">QTP70_013084</name>
</gene>
<evidence type="ECO:0000259" key="1">
    <source>
        <dbReference type="Pfam" id="PF25787"/>
    </source>
</evidence>
<dbReference type="Pfam" id="PF15258">
    <property type="entry name" value="FAM222A"/>
    <property type="match status" value="1"/>
</dbReference>
<protein>
    <recommendedName>
        <fullName evidence="1">Sleeping Beauty transposase HTH domain-containing protein</fullName>
    </recommendedName>
</protein>
<dbReference type="AlphaFoldDB" id="A0AAE0QIF4"/>
<dbReference type="PANTHER" id="PTHR16070">
    <property type="entry name" value="PROTEIN FAM222A-RELATED"/>
    <property type="match status" value="1"/>
</dbReference>
<dbReference type="Proteomes" id="UP001274896">
    <property type="component" value="Unassembled WGS sequence"/>
</dbReference>
<reference evidence="2" key="1">
    <citation type="submission" date="2023-06" db="EMBL/GenBank/DDBJ databases">
        <title>Male Hemibagrus guttatus genome.</title>
        <authorList>
            <person name="Bian C."/>
        </authorList>
    </citation>
    <scope>NUCLEOTIDE SEQUENCE</scope>
    <source>
        <strain evidence="2">Male_cb2023</strain>
        <tissue evidence="2">Muscle</tissue>
    </source>
</reference>
<dbReference type="InterPro" id="IPR036388">
    <property type="entry name" value="WH-like_DNA-bd_sf"/>
</dbReference>
<evidence type="ECO:0000313" key="3">
    <source>
        <dbReference type="Proteomes" id="UP001274896"/>
    </source>
</evidence>
<dbReference type="Pfam" id="PF25787">
    <property type="entry name" value="HTH_SB"/>
    <property type="match status" value="1"/>
</dbReference>
<keyword evidence="3" id="KW-1185">Reference proteome</keyword>